<dbReference type="SMART" id="SM00382">
    <property type="entry name" value="AAA"/>
    <property type="match status" value="1"/>
</dbReference>
<dbReference type="SMART" id="SM00963">
    <property type="entry name" value="SRP54_N"/>
    <property type="match status" value="1"/>
</dbReference>
<dbReference type="InterPro" id="IPR013822">
    <property type="entry name" value="Signal_recog_particl_SRP54_hlx"/>
</dbReference>
<dbReference type="GO" id="GO:0005786">
    <property type="term" value="C:signal recognition particle, endoplasmic reticulum targeting"/>
    <property type="evidence" value="ECO:0007669"/>
    <property type="project" value="UniProtKB-KW"/>
</dbReference>
<dbReference type="SUPFAM" id="SSF47364">
    <property type="entry name" value="Domain of the SRP/SRP receptor G-proteins"/>
    <property type="match status" value="1"/>
</dbReference>
<evidence type="ECO:0000256" key="4">
    <source>
        <dbReference type="ARBA" id="ARBA00022741"/>
    </source>
</evidence>
<sequence>MVLAELGGKIAYGLSKLTSSSIVDAQALEDLLSSITRALIEADVNVNLVMQLKINIQERVGVAIEKHQEEHGNGSNDATLLSLQKMVQKAVMDELTVLLTPKKSKAYKMKRNKPNVMLFVGLQGAGKTTSIAKFANYYQRKGWKVAMVCADTFRAGAFDQLKQNATKLRIPFYGSYTEADPVLIAEEGVEQFVKDKYEIIIVDTSGRHKQEGALFEEMQEISAAIRPDNTIFVIDATQGQAIYDQAMGFREAVNVGSVIVTKLDGHAKGGGALSAVAATQSPIMFLGSGEKFDDFELFSAQSFVSKLLGIGDVKGWEEEMKDVKTAADKDELMKKMSKGEFTLRDLYKQFEDQLMVTPMSKLIGQGLTEDNKKQLKKFMTIMDSMTNKELDGKVDWHGKKGTDKSIESRIKRIAKGSGTHPLEVKLLLQQHKQQEAMVSKMGKSGMFKGNAKQKQMMENLKKNPAALNAHLNRMDPKMLAQMGGRDAVMRMMQSEGGMPEMPDMATMQNMMQQMGMGR</sequence>
<keyword evidence="14" id="KW-1185">Reference proteome</keyword>
<keyword evidence="6" id="KW-0694">RNA-binding</keyword>
<feature type="domain" description="SRP54-type proteins GTP-binding" evidence="12">
    <location>
        <begin position="282"/>
        <end position="295"/>
    </location>
</feature>
<dbReference type="SMART" id="SM00962">
    <property type="entry name" value="SRP54"/>
    <property type="match status" value="1"/>
</dbReference>
<dbReference type="GO" id="GO:0005525">
    <property type="term" value="F:GTP binding"/>
    <property type="evidence" value="ECO:0007669"/>
    <property type="project" value="UniProtKB-KW"/>
</dbReference>
<dbReference type="InterPro" id="IPR042101">
    <property type="entry name" value="SRP54_N_sf"/>
</dbReference>
<keyword evidence="8" id="KW-0733">Signal recognition particle</keyword>
<evidence type="ECO:0000256" key="6">
    <source>
        <dbReference type="ARBA" id="ARBA00022884"/>
    </source>
</evidence>
<organism evidence="13 14">
    <name type="scientific">Chaetoceros tenuissimus</name>
    <dbReference type="NCBI Taxonomy" id="426638"/>
    <lineage>
        <taxon>Eukaryota</taxon>
        <taxon>Sar</taxon>
        <taxon>Stramenopiles</taxon>
        <taxon>Ochrophyta</taxon>
        <taxon>Bacillariophyta</taxon>
        <taxon>Coscinodiscophyceae</taxon>
        <taxon>Chaetocerotophycidae</taxon>
        <taxon>Chaetocerotales</taxon>
        <taxon>Chaetocerotaceae</taxon>
        <taxon>Chaetoceros</taxon>
    </lineage>
</organism>
<evidence type="ECO:0000256" key="7">
    <source>
        <dbReference type="ARBA" id="ARBA00023134"/>
    </source>
</evidence>
<dbReference type="GO" id="GO:0005829">
    <property type="term" value="C:cytosol"/>
    <property type="evidence" value="ECO:0007669"/>
    <property type="project" value="TreeGrafter"/>
</dbReference>
<dbReference type="InterPro" id="IPR036891">
    <property type="entry name" value="Signal_recog_part_SRP54_M_sf"/>
</dbReference>
<dbReference type="Gene3D" id="1.10.260.30">
    <property type="entry name" value="Signal recognition particle, SRP54 subunit, M-domain"/>
    <property type="match status" value="1"/>
</dbReference>
<evidence type="ECO:0000256" key="3">
    <source>
        <dbReference type="ARBA" id="ARBA00022490"/>
    </source>
</evidence>
<dbReference type="PANTHER" id="PTHR11564">
    <property type="entry name" value="SIGNAL RECOGNITION PARTICLE 54K PROTEIN SRP54"/>
    <property type="match status" value="1"/>
</dbReference>
<dbReference type="Pfam" id="PF02978">
    <property type="entry name" value="SRP_SPB"/>
    <property type="match status" value="1"/>
</dbReference>
<dbReference type="PANTHER" id="PTHR11564:SF5">
    <property type="entry name" value="SIGNAL RECOGNITION PARTICLE SUBUNIT SRP54"/>
    <property type="match status" value="1"/>
</dbReference>
<dbReference type="HAMAP" id="MF_00306">
    <property type="entry name" value="SRP54"/>
    <property type="match status" value="1"/>
</dbReference>
<dbReference type="EMBL" id="BLLK01000047">
    <property type="protein sequence ID" value="GFH54980.1"/>
    <property type="molecule type" value="Genomic_DNA"/>
</dbReference>
<dbReference type="GO" id="GO:0008312">
    <property type="term" value="F:7S RNA binding"/>
    <property type="evidence" value="ECO:0007669"/>
    <property type="project" value="InterPro"/>
</dbReference>
<dbReference type="PROSITE" id="PS00300">
    <property type="entry name" value="SRP54"/>
    <property type="match status" value="1"/>
</dbReference>
<dbReference type="Gene3D" id="3.40.50.300">
    <property type="entry name" value="P-loop containing nucleotide triphosphate hydrolases"/>
    <property type="match status" value="1"/>
</dbReference>
<evidence type="ECO:0000256" key="5">
    <source>
        <dbReference type="ARBA" id="ARBA00022801"/>
    </source>
</evidence>
<dbReference type="Gene3D" id="1.20.120.140">
    <property type="entry name" value="Signal recognition particle SRP54, nucleotide-binding domain"/>
    <property type="match status" value="1"/>
</dbReference>
<dbReference type="EC" id="3.6.5.4" evidence="10"/>
<accession>A0AAD3H953</accession>
<evidence type="ECO:0000256" key="9">
    <source>
        <dbReference type="ARBA" id="ARBA00023274"/>
    </source>
</evidence>
<dbReference type="Pfam" id="PF00448">
    <property type="entry name" value="SRP54"/>
    <property type="match status" value="1"/>
</dbReference>
<dbReference type="InterPro" id="IPR004125">
    <property type="entry name" value="Signal_recog_particle_SRP54_M"/>
</dbReference>
<evidence type="ECO:0000259" key="12">
    <source>
        <dbReference type="PROSITE" id="PS00300"/>
    </source>
</evidence>
<dbReference type="InterPro" id="IPR003593">
    <property type="entry name" value="AAA+_ATPase"/>
</dbReference>
<evidence type="ECO:0000256" key="11">
    <source>
        <dbReference type="ARBA" id="ARBA00048157"/>
    </source>
</evidence>
<dbReference type="GO" id="GO:0003924">
    <property type="term" value="F:GTPase activity"/>
    <property type="evidence" value="ECO:0007669"/>
    <property type="project" value="InterPro"/>
</dbReference>
<gene>
    <name evidence="13" type="ORF">CTEN210_11456</name>
</gene>
<reference evidence="13 14" key="1">
    <citation type="journal article" date="2021" name="Sci. Rep.">
        <title>The genome of the diatom Chaetoceros tenuissimus carries an ancient integrated fragment of an extant virus.</title>
        <authorList>
            <person name="Hongo Y."/>
            <person name="Kimura K."/>
            <person name="Takaki Y."/>
            <person name="Yoshida Y."/>
            <person name="Baba S."/>
            <person name="Kobayashi G."/>
            <person name="Nagasaki K."/>
            <person name="Hano T."/>
            <person name="Tomaru Y."/>
        </authorList>
    </citation>
    <scope>NUCLEOTIDE SEQUENCE [LARGE SCALE GENOMIC DNA]</scope>
    <source>
        <strain evidence="13 14">NIES-3715</strain>
    </source>
</reference>
<comment type="subcellular location">
    <subcellularLocation>
        <location evidence="1">Cytoplasm</location>
    </subcellularLocation>
</comment>
<comment type="similarity">
    <text evidence="2">Belongs to the GTP-binding SRP family. SRP54 subfamily.</text>
</comment>
<evidence type="ECO:0000256" key="1">
    <source>
        <dbReference type="ARBA" id="ARBA00004496"/>
    </source>
</evidence>
<keyword evidence="7" id="KW-0342">GTP-binding</keyword>
<dbReference type="Proteomes" id="UP001054902">
    <property type="component" value="Unassembled WGS sequence"/>
</dbReference>
<keyword evidence="4" id="KW-0547">Nucleotide-binding</keyword>
<dbReference type="SUPFAM" id="SSF52540">
    <property type="entry name" value="P-loop containing nucleoside triphosphate hydrolases"/>
    <property type="match status" value="1"/>
</dbReference>
<dbReference type="CDD" id="cd17875">
    <property type="entry name" value="SRP54_G"/>
    <property type="match status" value="1"/>
</dbReference>
<comment type="catalytic activity">
    <reaction evidence="11">
        <text>GTP + H2O = GDP + phosphate + H(+)</text>
        <dbReference type="Rhea" id="RHEA:19669"/>
        <dbReference type="ChEBI" id="CHEBI:15377"/>
        <dbReference type="ChEBI" id="CHEBI:15378"/>
        <dbReference type="ChEBI" id="CHEBI:37565"/>
        <dbReference type="ChEBI" id="CHEBI:43474"/>
        <dbReference type="ChEBI" id="CHEBI:58189"/>
        <dbReference type="EC" id="3.6.5.4"/>
    </reaction>
    <physiologicalReaction direction="left-to-right" evidence="11">
        <dbReference type="Rhea" id="RHEA:19670"/>
    </physiologicalReaction>
</comment>
<keyword evidence="9" id="KW-0687">Ribonucleoprotein</keyword>
<dbReference type="InterPro" id="IPR022941">
    <property type="entry name" value="SRP54"/>
</dbReference>
<protein>
    <recommendedName>
        <fullName evidence="10">signal-recognition-particle GTPase</fullName>
        <ecNumber evidence="10">3.6.5.4</ecNumber>
    </recommendedName>
</protein>
<evidence type="ECO:0000256" key="8">
    <source>
        <dbReference type="ARBA" id="ARBA00023135"/>
    </source>
</evidence>
<evidence type="ECO:0000313" key="13">
    <source>
        <dbReference type="EMBL" id="GFH54980.1"/>
    </source>
</evidence>
<dbReference type="AlphaFoldDB" id="A0AAD3H953"/>
<dbReference type="Pfam" id="PF02881">
    <property type="entry name" value="SRP54_N"/>
    <property type="match status" value="1"/>
</dbReference>
<evidence type="ECO:0000256" key="2">
    <source>
        <dbReference type="ARBA" id="ARBA00005450"/>
    </source>
</evidence>
<dbReference type="InterPro" id="IPR027417">
    <property type="entry name" value="P-loop_NTPase"/>
</dbReference>
<comment type="caution">
    <text evidence="13">The sequence shown here is derived from an EMBL/GenBank/DDBJ whole genome shotgun (WGS) entry which is preliminary data.</text>
</comment>
<evidence type="ECO:0000313" key="14">
    <source>
        <dbReference type="Proteomes" id="UP001054902"/>
    </source>
</evidence>
<dbReference type="InterPro" id="IPR000897">
    <property type="entry name" value="SRP54_GTPase_dom"/>
</dbReference>
<dbReference type="GO" id="GO:0030942">
    <property type="term" value="F:endoplasmic reticulum signal peptide binding"/>
    <property type="evidence" value="ECO:0007669"/>
    <property type="project" value="TreeGrafter"/>
</dbReference>
<proteinExistence type="inferred from homology"/>
<dbReference type="InterPro" id="IPR036225">
    <property type="entry name" value="SRP/SRP_N"/>
</dbReference>
<dbReference type="FunFam" id="3.40.50.300:FF:000022">
    <property type="entry name" value="Signal recognition particle 54 kDa subunit"/>
    <property type="match status" value="1"/>
</dbReference>
<keyword evidence="5" id="KW-0378">Hydrolase</keyword>
<keyword evidence="3" id="KW-0963">Cytoplasm</keyword>
<dbReference type="SUPFAM" id="SSF47446">
    <property type="entry name" value="Signal peptide-binding domain"/>
    <property type="match status" value="1"/>
</dbReference>
<name>A0AAD3H953_9STRA</name>
<evidence type="ECO:0000256" key="10">
    <source>
        <dbReference type="ARBA" id="ARBA00035672"/>
    </source>
</evidence>
<dbReference type="GO" id="GO:0006616">
    <property type="term" value="P:SRP-dependent cotranslational protein targeting to membrane, translocation"/>
    <property type="evidence" value="ECO:0007669"/>
    <property type="project" value="TreeGrafter"/>
</dbReference>